<dbReference type="PANTHER" id="PTHR45138:SF9">
    <property type="entry name" value="DIGUANYLATE CYCLASE DGCM-RELATED"/>
    <property type="match status" value="1"/>
</dbReference>
<feature type="domain" description="GGDEF" evidence="4">
    <location>
        <begin position="244"/>
        <end position="375"/>
    </location>
</feature>
<keyword evidence="3" id="KW-0472">Membrane</keyword>
<feature type="transmembrane region" description="Helical" evidence="3">
    <location>
        <begin position="110"/>
        <end position="132"/>
    </location>
</feature>
<dbReference type="CDD" id="cd01949">
    <property type="entry name" value="GGDEF"/>
    <property type="match status" value="1"/>
</dbReference>
<feature type="transmembrane region" description="Helical" evidence="3">
    <location>
        <begin position="57"/>
        <end position="77"/>
    </location>
</feature>
<gene>
    <name evidence="5" type="ORF">F7Q93_14520</name>
</gene>
<dbReference type="EMBL" id="VZPE01000006">
    <property type="protein sequence ID" value="KAB0570466.1"/>
    <property type="molecule type" value="Genomic_DNA"/>
</dbReference>
<sequence>MNFVPPLLIMLFATTMSGVWMLDTKRRHILLFGLGFATFGTGLLLQVLHLFPSLNGAVFAATALYLLAGLFFCEAVMVRLGRPFSPFVGASISVFTLAIIAYFAQAGIAYKYMAIASNFGLGTMIAVLCIKSRKLAEGNWIERTLHSVLVIFAMHFYLRSVLTFNMLDGVKSSEQLINSQYWALVTISVSFIGVLLGLVILVVATADVINELQGERDSDPLTGTLNRRGLERSFKRKFIVSDTNKRAIIIADIDHFKAINDEFGHSIGDQVLVEFSSLLQSMTEKGGIVGRIGGEEFIVIVEGNAQQCEVFANRLCNHVARYSFSMLPNGRKLTSSFGVALMRKNESIWDAAERADIALLRVKRRGRNRVAFEGFEFQNTTHVGYLLTA</sequence>
<keyword evidence="3" id="KW-0812">Transmembrane</keyword>
<dbReference type="NCBIfam" id="TIGR00254">
    <property type="entry name" value="GGDEF"/>
    <property type="match status" value="1"/>
</dbReference>
<dbReference type="InterPro" id="IPR043128">
    <property type="entry name" value="Rev_trsase/Diguanyl_cyclase"/>
</dbReference>
<dbReference type="Gene3D" id="3.30.70.270">
    <property type="match status" value="1"/>
</dbReference>
<dbReference type="SUPFAM" id="SSF55073">
    <property type="entry name" value="Nucleotide cyclase"/>
    <property type="match status" value="1"/>
</dbReference>
<evidence type="ECO:0000256" key="3">
    <source>
        <dbReference type="SAM" id="Phobius"/>
    </source>
</evidence>
<protein>
    <recommendedName>
        <fullName evidence="1">diguanylate cyclase</fullName>
        <ecNumber evidence="1">2.7.7.65</ecNumber>
    </recommendedName>
</protein>
<dbReference type="RefSeq" id="WP_128093931.1">
    <property type="nucleotide sequence ID" value="NZ_JBHEEN010000006.1"/>
</dbReference>
<comment type="catalytic activity">
    <reaction evidence="2">
        <text>2 GTP = 3',3'-c-di-GMP + 2 diphosphate</text>
        <dbReference type="Rhea" id="RHEA:24898"/>
        <dbReference type="ChEBI" id="CHEBI:33019"/>
        <dbReference type="ChEBI" id="CHEBI:37565"/>
        <dbReference type="ChEBI" id="CHEBI:58805"/>
        <dbReference type="EC" id="2.7.7.65"/>
    </reaction>
</comment>
<dbReference type="InterPro" id="IPR000160">
    <property type="entry name" value="GGDEF_dom"/>
</dbReference>
<dbReference type="SMART" id="SM00267">
    <property type="entry name" value="GGDEF"/>
    <property type="match status" value="1"/>
</dbReference>
<name>A0A643EZW9_9HYPH</name>
<dbReference type="AlphaFoldDB" id="A0A643EZW9"/>
<feature type="transmembrane region" description="Helical" evidence="3">
    <location>
        <begin position="182"/>
        <end position="206"/>
    </location>
</feature>
<dbReference type="EC" id="2.7.7.65" evidence="1"/>
<evidence type="ECO:0000313" key="5">
    <source>
        <dbReference type="EMBL" id="KAB0570466.1"/>
    </source>
</evidence>
<accession>A0A643EZW9</accession>
<keyword evidence="3" id="KW-1133">Transmembrane helix</keyword>
<proteinExistence type="predicted"/>
<feature type="transmembrane region" description="Helical" evidence="3">
    <location>
        <begin position="6"/>
        <end position="22"/>
    </location>
</feature>
<dbReference type="PROSITE" id="PS50887">
    <property type="entry name" value="GGDEF"/>
    <property type="match status" value="1"/>
</dbReference>
<dbReference type="InterPro" id="IPR029787">
    <property type="entry name" value="Nucleotide_cyclase"/>
</dbReference>
<feature type="transmembrane region" description="Helical" evidence="3">
    <location>
        <begin position="144"/>
        <end position="162"/>
    </location>
</feature>
<evidence type="ECO:0000259" key="4">
    <source>
        <dbReference type="PROSITE" id="PS50887"/>
    </source>
</evidence>
<comment type="caution">
    <text evidence="5">The sequence shown here is derived from an EMBL/GenBank/DDBJ whole genome shotgun (WGS) entry which is preliminary data.</text>
</comment>
<reference evidence="5" key="1">
    <citation type="submission" date="2019-09" db="EMBL/GenBank/DDBJ databases">
        <title>Draft genome sequences of 48 bacterial type strains from the CCUG.</title>
        <authorList>
            <person name="Tunovic T."/>
            <person name="Pineiro-Iglesias B."/>
            <person name="Unosson C."/>
            <person name="Inganas E."/>
            <person name="Ohlen M."/>
            <person name="Cardew S."/>
            <person name="Jensie-Markopoulos S."/>
            <person name="Salva-Serra F."/>
            <person name="Jaen-Luchoro D."/>
            <person name="Karlsson R."/>
            <person name="Svensson-Stadler L."/>
            <person name="Chun J."/>
            <person name="Moore E."/>
        </authorList>
    </citation>
    <scope>NUCLEOTIDE SEQUENCE</scope>
    <source>
        <strain evidence="5">CCUG 50899</strain>
    </source>
</reference>
<evidence type="ECO:0000256" key="2">
    <source>
        <dbReference type="ARBA" id="ARBA00034247"/>
    </source>
</evidence>
<evidence type="ECO:0000256" key="1">
    <source>
        <dbReference type="ARBA" id="ARBA00012528"/>
    </source>
</evidence>
<feature type="transmembrane region" description="Helical" evidence="3">
    <location>
        <begin position="29"/>
        <end position="51"/>
    </location>
</feature>
<dbReference type="PANTHER" id="PTHR45138">
    <property type="entry name" value="REGULATORY COMPONENTS OF SENSORY TRANSDUCTION SYSTEM"/>
    <property type="match status" value="1"/>
</dbReference>
<dbReference type="InterPro" id="IPR050469">
    <property type="entry name" value="Diguanylate_Cyclase"/>
</dbReference>
<dbReference type="GO" id="GO:0052621">
    <property type="term" value="F:diguanylate cyclase activity"/>
    <property type="evidence" value="ECO:0007669"/>
    <property type="project" value="UniProtKB-EC"/>
</dbReference>
<organism evidence="5">
    <name type="scientific">Brucella pituitosa</name>
    <dbReference type="NCBI Taxonomy" id="571256"/>
    <lineage>
        <taxon>Bacteria</taxon>
        <taxon>Pseudomonadati</taxon>
        <taxon>Pseudomonadota</taxon>
        <taxon>Alphaproteobacteria</taxon>
        <taxon>Hyphomicrobiales</taxon>
        <taxon>Brucellaceae</taxon>
        <taxon>Brucella/Ochrobactrum group</taxon>
        <taxon>Brucella</taxon>
    </lineage>
</organism>
<feature type="transmembrane region" description="Helical" evidence="3">
    <location>
        <begin position="84"/>
        <end position="104"/>
    </location>
</feature>
<dbReference type="Pfam" id="PF00990">
    <property type="entry name" value="GGDEF"/>
    <property type="match status" value="1"/>
</dbReference>